<reference evidence="2" key="1">
    <citation type="journal article" date="2019" name="Sci. Rep.">
        <title>Draft genome of Tanacetum cinerariifolium, the natural source of mosquito coil.</title>
        <authorList>
            <person name="Yamashiro T."/>
            <person name="Shiraishi A."/>
            <person name="Satake H."/>
            <person name="Nakayama K."/>
        </authorList>
    </citation>
    <scope>NUCLEOTIDE SEQUENCE</scope>
</reference>
<protein>
    <submittedName>
        <fullName evidence="2">Putative Ty3-gypsy-like retroelement Pol polyprotein</fullName>
    </submittedName>
</protein>
<accession>A0A699GN45</accession>
<dbReference type="InterPro" id="IPR056924">
    <property type="entry name" value="SH3_Tf2-1"/>
</dbReference>
<organism evidence="2">
    <name type="scientific">Tanacetum cinerariifolium</name>
    <name type="common">Dalmatian daisy</name>
    <name type="synonym">Chrysanthemum cinerariifolium</name>
    <dbReference type="NCBI Taxonomy" id="118510"/>
    <lineage>
        <taxon>Eukaryota</taxon>
        <taxon>Viridiplantae</taxon>
        <taxon>Streptophyta</taxon>
        <taxon>Embryophyta</taxon>
        <taxon>Tracheophyta</taxon>
        <taxon>Spermatophyta</taxon>
        <taxon>Magnoliopsida</taxon>
        <taxon>eudicotyledons</taxon>
        <taxon>Gunneridae</taxon>
        <taxon>Pentapetalae</taxon>
        <taxon>asterids</taxon>
        <taxon>campanulids</taxon>
        <taxon>Asterales</taxon>
        <taxon>Asteraceae</taxon>
        <taxon>Asteroideae</taxon>
        <taxon>Anthemideae</taxon>
        <taxon>Anthemidinae</taxon>
        <taxon>Tanacetum</taxon>
    </lineage>
</organism>
<dbReference type="EMBL" id="BKCJ010019053">
    <property type="protein sequence ID" value="GEV27448.1"/>
    <property type="molecule type" value="Genomic_DNA"/>
</dbReference>
<gene>
    <name evidence="2" type="ORF">Tci_099425</name>
</gene>
<comment type="caution">
    <text evidence="2">The sequence shown here is derived from an EMBL/GenBank/DDBJ whole genome shotgun (WGS) entry which is preliminary data.</text>
</comment>
<dbReference type="Pfam" id="PF24626">
    <property type="entry name" value="SH3_Tf2-1"/>
    <property type="match status" value="1"/>
</dbReference>
<evidence type="ECO:0000259" key="1">
    <source>
        <dbReference type="Pfam" id="PF24626"/>
    </source>
</evidence>
<feature type="domain" description="Tf2-1-like SH3-like" evidence="1">
    <location>
        <begin position="53"/>
        <end position="114"/>
    </location>
</feature>
<evidence type="ECO:0000313" key="2">
    <source>
        <dbReference type="EMBL" id="GEV27448.1"/>
    </source>
</evidence>
<proteinExistence type="predicted"/>
<name>A0A699GN45_TANCI</name>
<sequence>MDLVDLSNKKNIQTNIMVEQVQATHDRAKIDESNSKYKAGANKYCGVNLFNEGDEVMVFLPNEHFLMGTYSKFQQKKYGPYQVLRTINDNAYVVGLPNTMSISKTFNVLDIYEFHPEDEIKDEKLRSSASKMRENDEDKIKKLAEKYMERSRKHDIFLSTANTMSFFTPYKLRLIISLLLVFSTA</sequence>
<dbReference type="AlphaFoldDB" id="A0A699GN45"/>